<reference evidence="1" key="1">
    <citation type="journal article" date="2021" name="Environ. Microbiol.">
        <title>Gene family expansions and transcriptome signatures uncover fungal adaptations to wood decay.</title>
        <authorList>
            <person name="Hage H."/>
            <person name="Miyauchi S."/>
            <person name="Viragh M."/>
            <person name="Drula E."/>
            <person name="Min B."/>
            <person name="Chaduli D."/>
            <person name="Navarro D."/>
            <person name="Favel A."/>
            <person name="Norest M."/>
            <person name="Lesage-Meessen L."/>
            <person name="Balint B."/>
            <person name="Merenyi Z."/>
            <person name="de Eugenio L."/>
            <person name="Morin E."/>
            <person name="Martinez A.T."/>
            <person name="Baldrian P."/>
            <person name="Stursova M."/>
            <person name="Martinez M.J."/>
            <person name="Novotny C."/>
            <person name="Magnuson J.K."/>
            <person name="Spatafora J.W."/>
            <person name="Maurice S."/>
            <person name="Pangilinan J."/>
            <person name="Andreopoulos W."/>
            <person name="LaButti K."/>
            <person name="Hundley H."/>
            <person name="Na H."/>
            <person name="Kuo A."/>
            <person name="Barry K."/>
            <person name="Lipzen A."/>
            <person name="Henrissat B."/>
            <person name="Riley R."/>
            <person name="Ahrendt S."/>
            <person name="Nagy L.G."/>
            <person name="Grigoriev I.V."/>
            <person name="Martin F."/>
            <person name="Rosso M.N."/>
        </authorList>
    </citation>
    <scope>NUCLEOTIDE SEQUENCE</scope>
    <source>
        <strain evidence="1">CBS 384.51</strain>
    </source>
</reference>
<accession>A0ACB8UJN7</accession>
<protein>
    <submittedName>
        <fullName evidence="1">ARM repeat-containing protein</fullName>
    </submittedName>
</protein>
<evidence type="ECO:0000313" key="1">
    <source>
        <dbReference type="EMBL" id="KAI0094551.1"/>
    </source>
</evidence>
<organism evidence="1 2">
    <name type="scientific">Irpex rosettiformis</name>
    <dbReference type="NCBI Taxonomy" id="378272"/>
    <lineage>
        <taxon>Eukaryota</taxon>
        <taxon>Fungi</taxon>
        <taxon>Dikarya</taxon>
        <taxon>Basidiomycota</taxon>
        <taxon>Agaricomycotina</taxon>
        <taxon>Agaricomycetes</taxon>
        <taxon>Polyporales</taxon>
        <taxon>Irpicaceae</taxon>
        <taxon>Irpex</taxon>
    </lineage>
</organism>
<sequence length="1921" mass="217449">MDEDDGMSVLDSPIESDDSSAEKSDAILQTYLDSLPYECESVNDMKAKLEYIVGKIAMCAKSRNWLVLTTWDGALQCWLLLRYPIPKPTRAKLARLYYELCILPGLEPRVIRSWADMLSRLLSNKPDQRRKLESNDLQLPWQPLWRVLKRELWPKRRVHDALRNVVNVLLFVAETCRRYFSPLEIPDMLSTFLPMVTQDNILTMLPVMTAFFPPTHTHLYLPMLFKLWEAFNSHIIDDRLLELCGELSEEHVSGKDNGTGEEGIAEWKDIGIWTQSEWAVLATKALGAMNVPVGAVRGASTTGGHADTMADKSSVRITKPIGKYSALAKIFVYSMSLDGPIREIASSSGVGRDSAQQGFLLAGSRALDTLDKLLTSTESFFHPSNTGHWTLALTGFLHRLAVEFCKRWKEEQQSTCYTPVTRRLTPTIKRAFVTILRTPTLLAIFAKDPISATYSQGALRTLAMLEPDLIMPEILERAYSGLELVNETHRTTAILTALASGALPLVSEKVWLGGQKHIAPLLELCIPGIDLNDPLKTACTSMFIASVVQHMKIGDLSMQQGGAPLSGDIVEESMNIDNPEGSRLPDGTEQGPETRLSREEERTLARESTAGFADWVTSLFRRVFALYENLPEEGGKKNTTGGKMEEAVLKSLKGTLDILCLQLSDPLFDLVLKLVYDYGTTNARSNAVRAFGQLVACLARVQPEKVISKFLPYCSNQIREELKHGASSIRTTSTHAAVPSDTTLHWNMAILRGCLGYGGPALLKYKDQVIELLQLLVDKTKGERGYTGTGRLLHRILHTVAGVYPINARFVNTNEWNDPEFDKIHNLHWGRLYEPEDVKIEWHVPSPGEVDFVLEIMDKIAGPALDRIEALLDTAGRWDNVGRNDFCRFLHPVRSMWSGLPTFLKEGQKEVKNPCLYPETELQELLVTPIDVKAGFVLENPSDTRYQRAAAHRARFGNVIHRATTVLQHNQEGEDHIDAVISISKAIDVYLLEYAMTRSTFDSLQQAYTVSRDSNRMWPRQKENSRQVFLKRAQAYHAGRNYLHSLYRRRSELDDKLLDDLVDLSLSPYTRVRRHSQAVFHNACGYFLRSGRYCMPKLLQTLEKGTDPDRMKGALYVLWNKGTASYALADPHFHVKYLRALLECQHQEKPSIQKLVGQLATDATALLTEEAVHTDAFNEGIPGVEAAIEQLATEFSPSLMDQALLAEASKKGPIRRQLKVRRHEEAISSILEFSSRPSTHWRYVQFASKFLFNLIRRDAPVSASLAKFFADHCTSPHSSIRSTAHKAIVKITWHIKCRTFSKNSEDLWREEWKNPLAIDVLVKEPAVFLQQITTPIGRVDNNFYVDKLSTGFLVWAPSVKAYRLPPTKQPAVQWEDVSQPALQAIQEVFSADGYFSQLAQLFGQESNKESNRLTLRSENAIFIKSIAKMYQANFSGAIQSAIDSALGENDRFKQRGAAEMLAGLLRGSKHWPREQFEAVWTWFMERFERIYAQIKPDTLPFWEGLFNEQLSERDYRRTQPLVDAILALPLDFQGDSAFAMSKALTLFNIVVDSCWPCFYPVSDKYMSLFLANANTGYADIRSHIAHNLAAIISEQWRPAYPSTGLFLEACKTSDDPLFLRQARYEAQLTEILKQLPKWKQERFPPPRVNQSQYDKVGLTLLQWIWTAAHGPHPNLVFRYIVILLPEILRMSELNDSSELQRYSSAVLYILSAVNAPPDYVEVVAEHFLSAIKSSDSWRVRLKALPTLLVFIYRNLMLITTETVTRMMDVLLDCLSDENVEVREMASQMLSGVVRCSQRQSIIPLRDRFMELARKTRLPARRDPTYAESLRTLHSAILGLCALIESFPYSVESWMPPLTEILAAHATDPVPVSITIRKCASEFKKTHQDTWHKDQLAFDEDQLQSLSTMLVGTSYCRSHLYP</sequence>
<dbReference type="EMBL" id="MU274900">
    <property type="protein sequence ID" value="KAI0094551.1"/>
    <property type="molecule type" value="Genomic_DNA"/>
</dbReference>
<keyword evidence="2" id="KW-1185">Reference proteome</keyword>
<gene>
    <name evidence="1" type="ORF">BDY19DRAFT_913367</name>
</gene>
<comment type="caution">
    <text evidence="1">The sequence shown here is derived from an EMBL/GenBank/DDBJ whole genome shotgun (WGS) entry which is preliminary data.</text>
</comment>
<proteinExistence type="predicted"/>
<name>A0ACB8UJN7_9APHY</name>
<evidence type="ECO:0000313" key="2">
    <source>
        <dbReference type="Proteomes" id="UP001055072"/>
    </source>
</evidence>
<dbReference type="Proteomes" id="UP001055072">
    <property type="component" value="Unassembled WGS sequence"/>
</dbReference>